<dbReference type="PANTHER" id="PTHR43477:SF1">
    <property type="entry name" value="DIHYDROANTICAPSIN 7-DEHYDROGENASE"/>
    <property type="match status" value="1"/>
</dbReference>
<dbReference type="AlphaFoldDB" id="A0A7W9ZFW5"/>
<comment type="caution">
    <text evidence="3">The sequence shown here is derived from an EMBL/GenBank/DDBJ whole genome shotgun (WGS) entry which is preliminary data.</text>
</comment>
<reference evidence="3 4" key="1">
    <citation type="submission" date="2020-08" db="EMBL/GenBank/DDBJ databases">
        <title>Genomic Encyclopedia of Type Strains, Phase IV (KMG-IV): sequencing the most valuable type-strain genomes for metagenomic binning, comparative biology and taxonomic classification.</title>
        <authorList>
            <person name="Goeker M."/>
        </authorList>
    </citation>
    <scope>NUCLEOTIDE SEQUENCE [LARGE SCALE GENOMIC DNA]</scope>
    <source>
        <strain evidence="3 4">DSM 11590</strain>
    </source>
</reference>
<gene>
    <name evidence="3" type="ORF">FHS48_001901</name>
</gene>
<organism evidence="3 4">
    <name type="scientific">Novispirillum itersonii</name>
    <name type="common">Aquaspirillum itersonii</name>
    <dbReference type="NCBI Taxonomy" id="189"/>
    <lineage>
        <taxon>Bacteria</taxon>
        <taxon>Pseudomonadati</taxon>
        <taxon>Pseudomonadota</taxon>
        <taxon>Alphaproteobacteria</taxon>
        <taxon>Rhodospirillales</taxon>
        <taxon>Novispirillaceae</taxon>
        <taxon>Novispirillum</taxon>
    </lineage>
</organism>
<proteinExistence type="inferred from homology"/>
<evidence type="ECO:0000256" key="1">
    <source>
        <dbReference type="ARBA" id="ARBA00006484"/>
    </source>
</evidence>
<dbReference type="PRINTS" id="PR00081">
    <property type="entry name" value="GDHRDH"/>
</dbReference>
<dbReference type="InterPro" id="IPR051122">
    <property type="entry name" value="SDR_DHRS6-like"/>
</dbReference>
<evidence type="ECO:0000256" key="2">
    <source>
        <dbReference type="ARBA" id="ARBA00023002"/>
    </source>
</evidence>
<keyword evidence="2" id="KW-0560">Oxidoreductase</keyword>
<dbReference type="SUPFAM" id="SSF51735">
    <property type="entry name" value="NAD(P)-binding Rossmann-fold domains"/>
    <property type="match status" value="1"/>
</dbReference>
<evidence type="ECO:0000313" key="3">
    <source>
        <dbReference type="EMBL" id="MBB6210485.1"/>
    </source>
</evidence>
<dbReference type="InterPro" id="IPR036291">
    <property type="entry name" value="NAD(P)-bd_dom_sf"/>
</dbReference>
<keyword evidence="4" id="KW-1185">Reference proteome</keyword>
<protein>
    <submittedName>
        <fullName evidence="3">NAD(P)-dependent dehydrogenase (Short-subunit alcohol dehydrogenase family)</fullName>
    </submittedName>
</protein>
<sequence length="223" mass="22200">MTFTAATVSVVIGGTSGIGRAVADALSQRPGTVHRLSRSAGLDISDPAAVAAAFAALGPVDHVVITAGSQAPGGPLTGLDLTAAKAAFDVKFWGSVTVAQAAAGHLRPGGTLTLTSGFLARRATPGTFVKTAMNAALEATAKLLARELAPLRVNVVSPGLTDTEAYAALPAEARQAMLDRARATLPAGRAGTPADLAAAYLFAIDTAFVTGTVLDVDGGALIA</sequence>
<name>A0A7W9ZFW5_NOVIT</name>
<dbReference type="EMBL" id="JACIIX010000006">
    <property type="protein sequence ID" value="MBB6210485.1"/>
    <property type="molecule type" value="Genomic_DNA"/>
</dbReference>
<evidence type="ECO:0000313" key="4">
    <source>
        <dbReference type="Proteomes" id="UP000544872"/>
    </source>
</evidence>
<comment type="similarity">
    <text evidence="1">Belongs to the short-chain dehydrogenases/reductases (SDR) family.</text>
</comment>
<dbReference type="InterPro" id="IPR002347">
    <property type="entry name" value="SDR_fam"/>
</dbReference>
<dbReference type="RefSeq" id="WP_184263320.1">
    <property type="nucleotide sequence ID" value="NZ_JACIIX010000006.1"/>
</dbReference>
<dbReference type="Gene3D" id="3.40.50.720">
    <property type="entry name" value="NAD(P)-binding Rossmann-like Domain"/>
    <property type="match status" value="1"/>
</dbReference>
<accession>A0A7W9ZFW5</accession>
<dbReference type="GO" id="GO:0016491">
    <property type="term" value="F:oxidoreductase activity"/>
    <property type="evidence" value="ECO:0007669"/>
    <property type="project" value="UniProtKB-KW"/>
</dbReference>
<dbReference type="Proteomes" id="UP000544872">
    <property type="component" value="Unassembled WGS sequence"/>
</dbReference>
<dbReference type="Pfam" id="PF13561">
    <property type="entry name" value="adh_short_C2"/>
    <property type="match status" value="1"/>
</dbReference>
<dbReference type="PANTHER" id="PTHR43477">
    <property type="entry name" value="DIHYDROANTICAPSIN 7-DEHYDROGENASE"/>
    <property type="match status" value="1"/>
</dbReference>